<dbReference type="AlphaFoldDB" id="A0A2I4AMT6"/>
<sequence length="321" mass="36373">MLAEVEYGGVQKYIKVPQSDESFHFLQFLQEVMDKFGFQPQLFTEGALVLTDTSDTEVDSDIFDELVKSGVQAFKVGYRKQTTTDIEISIVEDESQSSIQPLVPPTSPVSWSDHPSSPASSCSSDSTIILKSTKNRKKGLEELDRDEAKQKVYTVLRSNPKGEEIFSEYNKTKTLSDATRRQMVNILVSDVIESHGRIPPISVRTNCALGIATLFPYLQDTYSKNGYEHYYDPEANTGYLAWRLKTVQRNTYDGARGCPRPNFQDSPTTRRESLLVSGQLFGEECREALSVIRHATDRSVVKEKMRATFEYRQKLVHDPEI</sequence>
<accession>A0A2I4AMT6</accession>
<dbReference type="RefSeq" id="XP_013856798.1">
    <property type="nucleotide sequence ID" value="XM_014001344.1"/>
</dbReference>
<reference evidence="3" key="1">
    <citation type="submission" date="2025-08" db="UniProtKB">
        <authorList>
            <consortium name="RefSeq"/>
        </authorList>
    </citation>
    <scope>IDENTIFICATION</scope>
</reference>
<organism evidence="2 3">
    <name type="scientific">Austrofundulus limnaeus</name>
    <name type="common">Annual killifish</name>
    <dbReference type="NCBI Taxonomy" id="52670"/>
    <lineage>
        <taxon>Eukaryota</taxon>
        <taxon>Metazoa</taxon>
        <taxon>Chordata</taxon>
        <taxon>Craniata</taxon>
        <taxon>Vertebrata</taxon>
        <taxon>Euteleostomi</taxon>
        <taxon>Actinopterygii</taxon>
        <taxon>Neopterygii</taxon>
        <taxon>Teleostei</taxon>
        <taxon>Neoteleostei</taxon>
        <taxon>Acanthomorphata</taxon>
        <taxon>Ovalentaria</taxon>
        <taxon>Atherinomorphae</taxon>
        <taxon>Cyprinodontiformes</taxon>
        <taxon>Rivulidae</taxon>
        <taxon>Austrofundulus</taxon>
    </lineage>
</organism>
<feature type="non-terminal residue" evidence="3">
    <location>
        <position position="321"/>
    </location>
</feature>
<gene>
    <name evidence="3" type="primary">LOC106512815</name>
</gene>
<protein>
    <submittedName>
        <fullName evidence="3">Uncharacterized protein LOC106512815</fullName>
    </submittedName>
</protein>
<dbReference type="Proteomes" id="UP000192220">
    <property type="component" value="Unplaced"/>
</dbReference>
<dbReference type="GeneID" id="106512815"/>
<evidence type="ECO:0000256" key="1">
    <source>
        <dbReference type="SAM" id="MobiDB-lite"/>
    </source>
</evidence>
<feature type="region of interest" description="Disordered" evidence="1">
    <location>
        <begin position="97"/>
        <end position="125"/>
    </location>
</feature>
<evidence type="ECO:0000313" key="3">
    <source>
        <dbReference type="RefSeq" id="XP_013856798.1"/>
    </source>
</evidence>
<evidence type="ECO:0000313" key="2">
    <source>
        <dbReference type="Proteomes" id="UP000192220"/>
    </source>
</evidence>
<name>A0A2I4AMT6_AUSLI</name>
<keyword evidence="2" id="KW-1185">Reference proteome</keyword>
<dbReference type="InParanoid" id="A0A2I4AMT6"/>
<dbReference type="PANTHER" id="PTHR31025">
    <property type="entry name" value="SI:CH211-196P9.1-RELATED"/>
    <property type="match status" value="1"/>
</dbReference>
<dbReference type="PANTHER" id="PTHR31025:SF29">
    <property type="entry name" value="SI:CH211-196P9.1"/>
    <property type="match status" value="1"/>
</dbReference>
<dbReference type="KEGG" id="alim:106512815"/>
<proteinExistence type="predicted"/>
<dbReference type="OrthoDB" id="8963080at2759"/>
<feature type="compositionally biased region" description="Low complexity" evidence="1">
    <location>
        <begin position="110"/>
        <end position="125"/>
    </location>
</feature>